<keyword evidence="2" id="KW-1185">Reference proteome</keyword>
<dbReference type="AlphaFoldDB" id="A0AAV7HYA7"/>
<dbReference type="Proteomes" id="UP000826195">
    <property type="component" value="Unassembled WGS sequence"/>
</dbReference>
<gene>
    <name evidence="1" type="ORF">KQX54_017922</name>
</gene>
<comment type="caution">
    <text evidence="1">The sequence shown here is derived from an EMBL/GenBank/DDBJ whole genome shotgun (WGS) entry which is preliminary data.</text>
</comment>
<protein>
    <submittedName>
        <fullName evidence="1">Uncharacterized protein</fullName>
    </submittedName>
</protein>
<organism evidence="1 2">
    <name type="scientific">Cotesia glomerata</name>
    <name type="common">Lepidopteran parasitic wasp</name>
    <name type="synonym">Apanteles glomeratus</name>
    <dbReference type="NCBI Taxonomy" id="32391"/>
    <lineage>
        <taxon>Eukaryota</taxon>
        <taxon>Metazoa</taxon>
        <taxon>Ecdysozoa</taxon>
        <taxon>Arthropoda</taxon>
        <taxon>Hexapoda</taxon>
        <taxon>Insecta</taxon>
        <taxon>Pterygota</taxon>
        <taxon>Neoptera</taxon>
        <taxon>Endopterygota</taxon>
        <taxon>Hymenoptera</taxon>
        <taxon>Apocrita</taxon>
        <taxon>Ichneumonoidea</taxon>
        <taxon>Braconidae</taxon>
        <taxon>Microgastrinae</taxon>
        <taxon>Cotesia</taxon>
    </lineage>
</organism>
<reference evidence="1 2" key="1">
    <citation type="journal article" date="2021" name="J. Hered.">
        <title>A chromosome-level genome assembly of the parasitoid wasp, Cotesia glomerata (Hymenoptera: Braconidae).</title>
        <authorList>
            <person name="Pinto B.J."/>
            <person name="Weis J.J."/>
            <person name="Gamble T."/>
            <person name="Ode P.J."/>
            <person name="Paul R."/>
            <person name="Zaspel J.M."/>
        </authorList>
    </citation>
    <scope>NUCLEOTIDE SEQUENCE [LARGE SCALE GENOMIC DNA]</scope>
    <source>
        <strain evidence="1">CgM1</strain>
    </source>
</reference>
<proteinExistence type="predicted"/>
<sequence>MEVSPCKESLLIKDETMKNQYKTGESTEETFSWSLEFSKDLCQSISNQNHTILLNLLRKYIKNVSEEAVECNQKPKLAAELSNHINRTLTFFYFYWLDIKEQCDDQVTNLYLNKISDLLSIYLEIKLPPTNLFNTIFINLENSTEHVLRVLLNAKLSKLDHSIYEPIFSKCFSKSTSLTATSYV</sequence>
<evidence type="ECO:0000313" key="1">
    <source>
        <dbReference type="EMBL" id="KAH0535647.1"/>
    </source>
</evidence>
<name>A0AAV7HYA7_COTGL</name>
<accession>A0AAV7HYA7</accession>
<dbReference type="EMBL" id="JAHXZJ010002982">
    <property type="protein sequence ID" value="KAH0535647.1"/>
    <property type="molecule type" value="Genomic_DNA"/>
</dbReference>
<evidence type="ECO:0000313" key="2">
    <source>
        <dbReference type="Proteomes" id="UP000826195"/>
    </source>
</evidence>